<sequence>MIKLRKEYHIVSIKKIGVISFSRNAGVGEGVVKITYKDKNGDERYEINNLKFSLDSKDSWKITSILRD</sequence>
<name>A0A167AUJ9_9BACL</name>
<protein>
    <submittedName>
        <fullName evidence="1">Uncharacterized protein</fullName>
    </submittedName>
</protein>
<dbReference type="STRING" id="1763538.LPB68_16420"/>
<dbReference type="KEGG" id="pcx:LPB68_16420"/>
<dbReference type="RefSeq" id="WP_068661058.1">
    <property type="nucleotide sequence ID" value="NZ_LSFN01000039.1"/>
</dbReference>
<gene>
    <name evidence="1" type="ORF">PNBC_19290</name>
</gene>
<evidence type="ECO:0000313" key="2">
    <source>
        <dbReference type="Proteomes" id="UP000077134"/>
    </source>
</evidence>
<comment type="caution">
    <text evidence="1">The sequence shown here is derived from an EMBL/GenBank/DDBJ whole genome shotgun (WGS) entry which is preliminary data.</text>
</comment>
<dbReference type="Proteomes" id="UP000077134">
    <property type="component" value="Unassembled WGS sequence"/>
</dbReference>
<dbReference type="EMBL" id="LSFN01000039">
    <property type="protein sequence ID" value="OAB71446.1"/>
    <property type="molecule type" value="Genomic_DNA"/>
</dbReference>
<keyword evidence="2" id="KW-1185">Reference proteome</keyword>
<dbReference type="OrthoDB" id="9846752at2"/>
<proteinExistence type="predicted"/>
<reference evidence="1 2" key="1">
    <citation type="submission" date="2016-02" db="EMBL/GenBank/DDBJ databases">
        <title>Paenibacillus sp. LPB0068, isolated from Crassostrea gigas.</title>
        <authorList>
            <person name="Shin S.-K."/>
            <person name="Yi H."/>
        </authorList>
    </citation>
    <scope>NUCLEOTIDE SEQUENCE [LARGE SCALE GENOMIC DNA]</scope>
    <source>
        <strain evidence="1 2">LPB0068</strain>
    </source>
</reference>
<organism evidence="1 2">
    <name type="scientific">Paenibacillus crassostreae</name>
    <dbReference type="NCBI Taxonomy" id="1763538"/>
    <lineage>
        <taxon>Bacteria</taxon>
        <taxon>Bacillati</taxon>
        <taxon>Bacillota</taxon>
        <taxon>Bacilli</taxon>
        <taxon>Bacillales</taxon>
        <taxon>Paenibacillaceae</taxon>
        <taxon>Paenibacillus</taxon>
    </lineage>
</organism>
<dbReference type="AlphaFoldDB" id="A0A167AUJ9"/>
<evidence type="ECO:0000313" key="1">
    <source>
        <dbReference type="EMBL" id="OAB71446.1"/>
    </source>
</evidence>
<accession>A0A167AUJ9</accession>